<evidence type="ECO:0000256" key="6">
    <source>
        <dbReference type="SAM" id="Phobius"/>
    </source>
</evidence>
<dbReference type="PANTHER" id="PTHR36115:SF10">
    <property type="entry name" value="RDD DOMAIN-CONTAINING PROTEIN"/>
    <property type="match status" value="1"/>
</dbReference>
<protein>
    <submittedName>
        <fullName evidence="8">RDD family protein</fullName>
    </submittedName>
</protein>
<keyword evidence="9" id="KW-1185">Reference proteome</keyword>
<evidence type="ECO:0000256" key="4">
    <source>
        <dbReference type="ARBA" id="ARBA00022989"/>
    </source>
</evidence>
<dbReference type="OrthoDB" id="5298807at2"/>
<feature type="transmembrane region" description="Helical" evidence="6">
    <location>
        <begin position="132"/>
        <end position="149"/>
    </location>
</feature>
<dbReference type="RefSeq" id="WP_105748431.1">
    <property type="nucleotide sequence ID" value="NZ_PVLQ01000031.1"/>
</dbReference>
<feature type="domain" description="RDD" evidence="7">
    <location>
        <begin position="17"/>
        <end position="162"/>
    </location>
</feature>
<dbReference type="PANTHER" id="PTHR36115">
    <property type="entry name" value="PROLINE-RICH ANTIGEN HOMOLOG-RELATED"/>
    <property type="match status" value="1"/>
</dbReference>
<reference evidence="8 9" key="1">
    <citation type="submission" date="2018-03" db="EMBL/GenBank/DDBJ databases">
        <title>Comparative genomics illustrates the genes involved in a hyperalkaliphilic mechanisms of Serpentinomonas isolated from highly-alkaline calcium-rich serpentinized springs.</title>
        <authorList>
            <person name="Suzuki S."/>
            <person name="Ishii S."/>
            <person name="Walworth N."/>
            <person name="Bird L."/>
            <person name="Kuenen J.G."/>
            <person name="Nealson K.H."/>
        </authorList>
    </citation>
    <scope>NUCLEOTIDE SEQUENCE [LARGE SCALE GENOMIC DNA]</scope>
    <source>
        <strain evidence="8 9">P1</strain>
    </source>
</reference>
<name>A0A2S9K4L7_9BURK</name>
<keyword evidence="4 6" id="KW-1133">Transmembrane helix</keyword>
<keyword evidence="2" id="KW-1003">Cell membrane</keyword>
<comment type="caution">
    <text evidence="8">The sequence shown here is derived from an EMBL/GenBank/DDBJ whole genome shotgun (WGS) entry which is preliminary data.</text>
</comment>
<dbReference type="EMBL" id="PVLQ01000031">
    <property type="protein sequence ID" value="PRD65334.1"/>
    <property type="molecule type" value="Genomic_DNA"/>
</dbReference>
<evidence type="ECO:0000259" key="7">
    <source>
        <dbReference type="Pfam" id="PF06271"/>
    </source>
</evidence>
<feature type="transmembrane region" description="Helical" evidence="6">
    <location>
        <begin position="108"/>
        <end position="126"/>
    </location>
</feature>
<evidence type="ECO:0000256" key="3">
    <source>
        <dbReference type="ARBA" id="ARBA00022692"/>
    </source>
</evidence>
<organism evidence="8 9">
    <name type="scientific">Malikia granosa</name>
    <dbReference type="NCBI Taxonomy" id="263067"/>
    <lineage>
        <taxon>Bacteria</taxon>
        <taxon>Pseudomonadati</taxon>
        <taxon>Pseudomonadota</taxon>
        <taxon>Betaproteobacteria</taxon>
        <taxon>Burkholderiales</taxon>
        <taxon>Comamonadaceae</taxon>
        <taxon>Malikia</taxon>
    </lineage>
</organism>
<dbReference type="AlphaFoldDB" id="A0A2S9K4L7"/>
<dbReference type="GO" id="GO:0005886">
    <property type="term" value="C:plasma membrane"/>
    <property type="evidence" value="ECO:0007669"/>
    <property type="project" value="UniProtKB-SubCell"/>
</dbReference>
<proteinExistence type="predicted"/>
<dbReference type="Pfam" id="PF06271">
    <property type="entry name" value="RDD"/>
    <property type="match status" value="1"/>
</dbReference>
<dbReference type="Proteomes" id="UP000238589">
    <property type="component" value="Unassembled WGS sequence"/>
</dbReference>
<keyword evidence="3 6" id="KW-0812">Transmembrane</keyword>
<evidence type="ECO:0000313" key="9">
    <source>
        <dbReference type="Proteomes" id="UP000238589"/>
    </source>
</evidence>
<gene>
    <name evidence="8" type="ORF">C6P64_10050</name>
</gene>
<dbReference type="InterPro" id="IPR051791">
    <property type="entry name" value="Pra-immunoreactive"/>
</dbReference>
<feature type="transmembrane region" description="Helical" evidence="6">
    <location>
        <begin position="26"/>
        <end position="48"/>
    </location>
</feature>
<sequence length="181" mass="20411">MTKQAAPSSTASPLSTPTLRRRLACWLYEGVLLFGVVFVASLLFSVVTQTRHGLQNRPELQAFLFLLLGLYFTWCWTHSHTLPMRTWHIRIQGPDGRPPSPGRALRRYLLSWIWLLPPLAAGSLFGLQGGPLLALTLGWIACWAALSWLHPKRQFWHDAWAGTELVFDPSQPTKAGRSRKA</sequence>
<evidence type="ECO:0000256" key="5">
    <source>
        <dbReference type="ARBA" id="ARBA00023136"/>
    </source>
</evidence>
<keyword evidence="5 6" id="KW-0472">Membrane</keyword>
<dbReference type="InterPro" id="IPR010432">
    <property type="entry name" value="RDD"/>
</dbReference>
<evidence type="ECO:0000256" key="1">
    <source>
        <dbReference type="ARBA" id="ARBA00004651"/>
    </source>
</evidence>
<accession>A0A2S9K4L7</accession>
<comment type="subcellular location">
    <subcellularLocation>
        <location evidence="1">Cell membrane</location>
        <topology evidence="1">Multi-pass membrane protein</topology>
    </subcellularLocation>
</comment>
<evidence type="ECO:0000256" key="2">
    <source>
        <dbReference type="ARBA" id="ARBA00022475"/>
    </source>
</evidence>
<evidence type="ECO:0000313" key="8">
    <source>
        <dbReference type="EMBL" id="PRD65334.1"/>
    </source>
</evidence>
<feature type="transmembrane region" description="Helical" evidence="6">
    <location>
        <begin position="60"/>
        <end position="77"/>
    </location>
</feature>